<sequence>MNNSGLPENPTLKDINKFKRQLNWGDLPPFYHMIASSVSELESIQTMGFDNALNKICKPNNWNLQLLGGYFDDHNQVHVERKPRLAIYQLFTDRGFELHCFPYAKNKEIDQYVRGHKLMEFITWDPGTMKVLCRVNSLHKFIDYYFQRGDIADRALIFYAMQCVDKLIGYMKSHVDVVKVDGVTIEQYFKAQEKSIASDDYDDLLLGDLKGNDLSDFGSK</sequence>
<dbReference type="RefSeq" id="WP_035014953.1">
    <property type="nucleotide sequence ID" value="NZ_ARZY01000021.1"/>
</dbReference>
<dbReference type="EMBL" id="ARZY01000021">
    <property type="protein sequence ID" value="EWH09602.1"/>
    <property type="molecule type" value="Genomic_DNA"/>
</dbReference>
<organism evidence="1 2">
    <name type="scientific">Catenovulum agarivorans DS-2</name>
    <dbReference type="NCBI Taxonomy" id="1328313"/>
    <lineage>
        <taxon>Bacteria</taxon>
        <taxon>Pseudomonadati</taxon>
        <taxon>Pseudomonadota</taxon>
        <taxon>Gammaproteobacteria</taxon>
        <taxon>Alteromonadales</taxon>
        <taxon>Alteromonadaceae</taxon>
        <taxon>Catenovulum</taxon>
    </lineage>
</organism>
<dbReference type="eggNOG" id="ENOG502Z8WT">
    <property type="taxonomic scope" value="Bacteria"/>
</dbReference>
<evidence type="ECO:0000313" key="2">
    <source>
        <dbReference type="Proteomes" id="UP000019276"/>
    </source>
</evidence>
<proteinExistence type="predicted"/>
<name>W7QKY0_9ALTE</name>
<reference evidence="1 2" key="1">
    <citation type="journal article" date="2014" name="Genome Announc.">
        <title>Draft Genome Sequence of the Agar-Degrading Bacterium Catenovulum sp. Strain DS-2, Isolated from Intestines of Haliotis diversicolor.</title>
        <authorList>
            <person name="Shan D."/>
            <person name="Li X."/>
            <person name="Gu Z."/>
            <person name="Wei G."/>
            <person name="Gao Z."/>
            <person name="Shao Z."/>
        </authorList>
    </citation>
    <scope>NUCLEOTIDE SEQUENCE [LARGE SCALE GENOMIC DNA]</scope>
    <source>
        <strain evidence="1 2">DS-2</strain>
    </source>
</reference>
<evidence type="ECO:0000313" key="1">
    <source>
        <dbReference type="EMBL" id="EWH09602.1"/>
    </source>
</evidence>
<dbReference type="OrthoDB" id="6226461at2"/>
<dbReference type="STRING" id="1328313.DS2_11558"/>
<keyword evidence="2" id="KW-1185">Reference proteome</keyword>
<gene>
    <name evidence="1" type="ORF">DS2_11558</name>
</gene>
<dbReference type="AlphaFoldDB" id="W7QKY0"/>
<accession>W7QKY0</accession>
<protein>
    <submittedName>
        <fullName evidence="1">Uncharacterized protein</fullName>
    </submittedName>
</protein>
<dbReference type="Proteomes" id="UP000019276">
    <property type="component" value="Unassembled WGS sequence"/>
</dbReference>
<comment type="caution">
    <text evidence="1">The sequence shown here is derived from an EMBL/GenBank/DDBJ whole genome shotgun (WGS) entry which is preliminary data.</text>
</comment>